<dbReference type="SUPFAM" id="SSF57850">
    <property type="entry name" value="RING/U-box"/>
    <property type="match status" value="2"/>
</dbReference>
<sequence length="433" mass="48579">MDELTEKLIISLQLQDIEELLASRKGKGRQGDLITSADELALNTYRRFLQESEQDIIDRSLARGLDGAVRADDDNLVERASAERVAENDGNFALRQGGKGKGKAEARSTGSELRALALGLDDTENVTEVAMNEWQARLMLEDLAGVTPGPSRTFTRTGQNKCQICFEMFSTFSTLSAPCGHIYCQSCMKEVFLNACIDEMLFPPRCCKKEIPLHMGEKVLSGPEVSEFRSKCSEYSSKNRTYCCKPSCSKFIPSDRIDGDVGSCPECFTRTCVICKKEEHPGDCPEDKSLDLTLELAAQSGWQRCKNCHALVEISSGCHHMTCRCKAEWCYKCGVTWKQCQCGDWDVGRLARRAEELAMREAPRNAAPATFAQLVTRFTRGLEVNHECEHVSGWRYRSGGAQCEMCDFYLPEYIFACKQCELLACNRCRKNRI</sequence>
<dbReference type="PANTHER" id="PTHR11685">
    <property type="entry name" value="RBR FAMILY RING FINGER AND IBR DOMAIN-CONTAINING"/>
    <property type="match status" value="1"/>
</dbReference>
<dbReference type="InterPro" id="IPR017907">
    <property type="entry name" value="Znf_RING_CS"/>
</dbReference>
<dbReference type="InterPro" id="IPR002867">
    <property type="entry name" value="IBR_dom"/>
</dbReference>
<keyword evidence="13" id="KW-1185">Reference proteome</keyword>
<dbReference type="CDD" id="cd20335">
    <property type="entry name" value="BRcat_RBR"/>
    <property type="match status" value="1"/>
</dbReference>
<evidence type="ECO:0000256" key="6">
    <source>
        <dbReference type="ARBA" id="ARBA00022771"/>
    </source>
</evidence>
<dbReference type="AlphaFoldDB" id="A0A3N4JLA9"/>
<evidence type="ECO:0000256" key="1">
    <source>
        <dbReference type="ARBA" id="ARBA00001798"/>
    </source>
</evidence>
<dbReference type="GO" id="GO:0008270">
    <property type="term" value="F:zinc ion binding"/>
    <property type="evidence" value="ECO:0007669"/>
    <property type="project" value="UniProtKB-KW"/>
</dbReference>
<evidence type="ECO:0000313" key="13">
    <source>
        <dbReference type="Proteomes" id="UP000276215"/>
    </source>
</evidence>
<dbReference type="Proteomes" id="UP000276215">
    <property type="component" value="Unassembled WGS sequence"/>
</dbReference>
<evidence type="ECO:0000256" key="9">
    <source>
        <dbReference type="PROSITE-ProRule" id="PRU00175"/>
    </source>
</evidence>
<protein>
    <recommendedName>
        <fullName evidence="2">RBR-type E3 ubiquitin transferase</fullName>
        <ecNumber evidence="2">2.3.2.31</ecNumber>
    </recommendedName>
</protein>
<dbReference type="Gene3D" id="1.20.120.1750">
    <property type="match status" value="1"/>
</dbReference>
<evidence type="ECO:0000256" key="5">
    <source>
        <dbReference type="ARBA" id="ARBA00022737"/>
    </source>
</evidence>
<dbReference type="Pfam" id="PF01485">
    <property type="entry name" value="IBR"/>
    <property type="match status" value="1"/>
</dbReference>
<keyword evidence="7" id="KW-0833">Ubl conjugation pathway</keyword>
<dbReference type="OrthoDB" id="10009520at2759"/>
<keyword evidence="5" id="KW-0677">Repeat</keyword>
<evidence type="ECO:0000313" key="12">
    <source>
        <dbReference type="EMBL" id="RPA97200.1"/>
    </source>
</evidence>
<evidence type="ECO:0000256" key="2">
    <source>
        <dbReference type="ARBA" id="ARBA00012251"/>
    </source>
</evidence>
<dbReference type="InterPro" id="IPR031127">
    <property type="entry name" value="E3_UB_ligase_RBR"/>
</dbReference>
<reference evidence="12 13" key="1">
    <citation type="journal article" date="2018" name="Nat. Ecol. Evol.">
        <title>Pezizomycetes genomes reveal the molecular basis of ectomycorrhizal truffle lifestyle.</title>
        <authorList>
            <person name="Murat C."/>
            <person name="Payen T."/>
            <person name="Noel B."/>
            <person name="Kuo A."/>
            <person name="Morin E."/>
            <person name="Chen J."/>
            <person name="Kohler A."/>
            <person name="Krizsan K."/>
            <person name="Balestrini R."/>
            <person name="Da Silva C."/>
            <person name="Montanini B."/>
            <person name="Hainaut M."/>
            <person name="Levati E."/>
            <person name="Barry K.W."/>
            <person name="Belfiori B."/>
            <person name="Cichocki N."/>
            <person name="Clum A."/>
            <person name="Dockter R.B."/>
            <person name="Fauchery L."/>
            <person name="Guy J."/>
            <person name="Iotti M."/>
            <person name="Le Tacon F."/>
            <person name="Lindquist E.A."/>
            <person name="Lipzen A."/>
            <person name="Malagnac F."/>
            <person name="Mello A."/>
            <person name="Molinier V."/>
            <person name="Miyauchi S."/>
            <person name="Poulain J."/>
            <person name="Riccioni C."/>
            <person name="Rubini A."/>
            <person name="Sitrit Y."/>
            <person name="Splivallo R."/>
            <person name="Traeger S."/>
            <person name="Wang M."/>
            <person name="Zifcakova L."/>
            <person name="Wipf D."/>
            <person name="Zambonelli A."/>
            <person name="Paolocci F."/>
            <person name="Nowrousian M."/>
            <person name="Ottonello S."/>
            <person name="Baldrian P."/>
            <person name="Spatafora J.W."/>
            <person name="Henrissat B."/>
            <person name="Nagy L.G."/>
            <person name="Aury J.M."/>
            <person name="Wincker P."/>
            <person name="Grigoriev I.V."/>
            <person name="Bonfante P."/>
            <person name="Martin F.M."/>
        </authorList>
    </citation>
    <scope>NUCLEOTIDE SEQUENCE [LARGE SCALE GENOMIC DNA]</scope>
    <source>
        <strain evidence="12 13">120613-1</strain>
    </source>
</reference>
<evidence type="ECO:0000256" key="8">
    <source>
        <dbReference type="ARBA" id="ARBA00022833"/>
    </source>
</evidence>
<dbReference type="CDD" id="cd22584">
    <property type="entry name" value="Rcat_RBR_unk"/>
    <property type="match status" value="1"/>
</dbReference>
<name>A0A3N4JLA9_9PEZI</name>
<organism evidence="12 13">
    <name type="scientific">Choiromyces venosus 120613-1</name>
    <dbReference type="NCBI Taxonomy" id="1336337"/>
    <lineage>
        <taxon>Eukaryota</taxon>
        <taxon>Fungi</taxon>
        <taxon>Dikarya</taxon>
        <taxon>Ascomycota</taxon>
        <taxon>Pezizomycotina</taxon>
        <taxon>Pezizomycetes</taxon>
        <taxon>Pezizales</taxon>
        <taxon>Tuberaceae</taxon>
        <taxon>Choiromyces</taxon>
    </lineage>
</organism>
<dbReference type="InterPro" id="IPR044066">
    <property type="entry name" value="TRIAD_supradom"/>
</dbReference>
<feature type="domain" description="RING-type" evidence="11">
    <location>
        <begin position="158"/>
        <end position="346"/>
    </location>
</feature>
<dbReference type="InterPro" id="IPR001841">
    <property type="entry name" value="Znf_RING"/>
</dbReference>
<evidence type="ECO:0000256" key="7">
    <source>
        <dbReference type="ARBA" id="ARBA00022786"/>
    </source>
</evidence>
<evidence type="ECO:0000256" key="3">
    <source>
        <dbReference type="ARBA" id="ARBA00022679"/>
    </source>
</evidence>
<keyword evidence="3" id="KW-0808">Transferase</keyword>
<keyword evidence="6 9" id="KW-0863">Zinc-finger</keyword>
<dbReference type="PROSITE" id="PS51873">
    <property type="entry name" value="TRIAD"/>
    <property type="match status" value="1"/>
</dbReference>
<feature type="domain" description="RING-type" evidence="10">
    <location>
        <begin position="162"/>
        <end position="196"/>
    </location>
</feature>
<keyword evidence="8" id="KW-0862">Zinc</keyword>
<gene>
    <name evidence="12" type="ORF">L873DRAFT_1742374</name>
</gene>
<dbReference type="EMBL" id="ML120406">
    <property type="protein sequence ID" value="RPA97200.1"/>
    <property type="molecule type" value="Genomic_DNA"/>
</dbReference>
<keyword evidence="4" id="KW-0479">Metal-binding</keyword>
<dbReference type="Gene3D" id="3.30.40.10">
    <property type="entry name" value="Zinc/RING finger domain, C3HC4 (zinc finger)"/>
    <property type="match status" value="1"/>
</dbReference>
<dbReference type="Pfam" id="PF13445">
    <property type="entry name" value="zf-RING_UBOX"/>
    <property type="match status" value="1"/>
</dbReference>
<evidence type="ECO:0000256" key="4">
    <source>
        <dbReference type="ARBA" id="ARBA00022723"/>
    </source>
</evidence>
<accession>A0A3N4JLA9</accession>
<dbReference type="GO" id="GO:0016567">
    <property type="term" value="P:protein ubiquitination"/>
    <property type="evidence" value="ECO:0007669"/>
    <property type="project" value="InterPro"/>
</dbReference>
<evidence type="ECO:0000259" key="11">
    <source>
        <dbReference type="PROSITE" id="PS51873"/>
    </source>
</evidence>
<dbReference type="GO" id="GO:0061630">
    <property type="term" value="F:ubiquitin protein ligase activity"/>
    <property type="evidence" value="ECO:0007669"/>
    <property type="project" value="UniProtKB-EC"/>
</dbReference>
<dbReference type="STRING" id="1336337.A0A3N4JLA9"/>
<dbReference type="InterPro" id="IPR027370">
    <property type="entry name" value="Znf-RING_euk"/>
</dbReference>
<dbReference type="PROSITE" id="PS50089">
    <property type="entry name" value="ZF_RING_2"/>
    <property type="match status" value="1"/>
</dbReference>
<comment type="catalytic activity">
    <reaction evidence="1">
        <text>[E2 ubiquitin-conjugating enzyme]-S-ubiquitinyl-L-cysteine + [acceptor protein]-L-lysine = [E2 ubiquitin-conjugating enzyme]-L-cysteine + [acceptor protein]-N(6)-ubiquitinyl-L-lysine.</text>
        <dbReference type="EC" id="2.3.2.31"/>
    </reaction>
</comment>
<evidence type="ECO:0000259" key="10">
    <source>
        <dbReference type="PROSITE" id="PS50089"/>
    </source>
</evidence>
<dbReference type="EC" id="2.3.2.31" evidence="2"/>
<dbReference type="InterPro" id="IPR013083">
    <property type="entry name" value="Znf_RING/FYVE/PHD"/>
</dbReference>
<dbReference type="PROSITE" id="PS00518">
    <property type="entry name" value="ZF_RING_1"/>
    <property type="match status" value="1"/>
</dbReference>
<proteinExistence type="predicted"/>